<feature type="domain" description="DUF6570" evidence="1">
    <location>
        <begin position="104"/>
        <end position="222"/>
    </location>
</feature>
<keyword evidence="3" id="KW-1185">Reference proteome</keyword>
<reference evidence="2 3" key="1">
    <citation type="journal article" date="2017" name="Genome Biol. Evol.">
        <title>Phytophthora megakarya and P. palmivora, closely related causal agents of cacao black pod rot, underwent increases in genome sizes and gene numbers by different mechanisms.</title>
        <authorList>
            <person name="Ali S.S."/>
            <person name="Shao J."/>
            <person name="Lary D.J."/>
            <person name="Kronmiller B."/>
            <person name="Shen D."/>
            <person name="Strem M.D."/>
            <person name="Amoako-Attah I."/>
            <person name="Akrofi A.Y."/>
            <person name="Begoude B.A."/>
            <person name="Ten Hoopen G.M."/>
            <person name="Coulibaly K."/>
            <person name="Kebe B.I."/>
            <person name="Melnick R.L."/>
            <person name="Guiltinan M.J."/>
            <person name="Tyler B.M."/>
            <person name="Meinhardt L.W."/>
            <person name="Bailey B.A."/>
        </authorList>
    </citation>
    <scope>NUCLEOTIDE SEQUENCE [LARGE SCALE GENOMIC DNA]</scope>
    <source>
        <strain evidence="3">sbr112.9</strain>
    </source>
</reference>
<comment type="caution">
    <text evidence="2">The sequence shown here is derived from an EMBL/GenBank/DDBJ whole genome shotgun (WGS) entry which is preliminary data.</text>
</comment>
<dbReference type="AlphaFoldDB" id="A0A2P4XLT7"/>
<evidence type="ECO:0000313" key="2">
    <source>
        <dbReference type="EMBL" id="POM66525.1"/>
    </source>
</evidence>
<organism evidence="2 3">
    <name type="scientific">Phytophthora palmivora</name>
    <dbReference type="NCBI Taxonomy" id="4796"/>
    <lineage>
        <taxon>Eukaryota</taxon>
        <taxon>Sar</taxon>
        <taxon>Stramenopiles</taxon>
        <taxon>Oomycota</taxon>
        <taxon>Peronosporomycetes</taxon>
        <taxon>Peronosporales</taxon>
        <taxon>Peronosporaceae</taxon>
        <taxon>Phytophthora</taxon>
    </lineage>
</organism>
<gene>
    <name evidence="2" type="ORF">PHPALM_17604</name>
</gene>
<proteinExistence type="predicted"/>
<dbReference type="Pfam" id="PF20209">
    <property type="entry name" value="DUF6570"/>
    <property type="match status" value="1"/>
</dbReference>
<protein>
    <recommendedName>
        <fullName evidence="1">DUF6570 domain-containing protein</fullName>
    </recommendedName>
</protein>
<dbReference type="OrthoDB" id="129146at2759"/>
<evidence type="ECO:0000259" key="1">
    <source>
        <dbReference type="Pfam" id="PF20209"/>
    </source>
</evidence>
<dbReference type="InterPro" id="IPR046700">
    <property type="entry name" value="DUF6570"/>
</dbReference>
<evidence type="ECO:0000313" key="3">
    <source>
        <dbReference type="Proteomes" id="UP000237271"/>
    </source>
</evidence>
<sequence>MLARNKTVWACCSCCEIIFGDANVEHTTVSKLPDTFRVTSEEKRVRFGMISAEIRQAHFQVIVKGDIWYHLNPDLVLASTGQSEDGTDEDARVVLCKRCSGNPRKNKYSIASGHDYGRRGNLSDLNDVATNCISPIRLFGIEIALSGRFAHGHSICFPADGPIKCSSELPQVDEDCHPHVTFVGPHDQWRVISKSFRHLYDIPVDDVYAWLEVLSATHSYWREEDAVIGESGDLEHVIPIERSSSPVTEWTSNGDILAGAFPTLFMTGGAMLPQGSLPQDFVDHLMVYYDGRFEQSVTLIATMFNQLQRHSAIQKTARIGSLHGEALLKLTDLANNPLFRQQLEVAHAHPDSKLAKILNTKLLRILSIAGDTVPFSPFELANALQKSARARLQISNRYPALAVRAFEEAFDVVTTGLIRCRASKDVRKSHDYGERERGVLSAVVGFAAVVEPQKCGRLHTHMTVYSSTWTPQLLVRSVCHPELQDLAKQWIDSVSRTYLSDNIWDRFNQLKSPDGKVESHLQRSSEMVLPDAASDYNKFDTIAQLCLLGTNLHHHSSTCIKGRRGKFMCRLNRPAGVFNYETAPVELTLLKNGALWKGERGIVEASSVSENTKSIIDVGYCTEEDGHLLRQSTERPVVWEQRRPSRDSMVVETNLPLSLLSRSHTNASIISCEDAGDSVQEYQRNYMTKDSGGLQNTASIFMAAVDEVRKYPSSADDRESPLRQAKYLACRTVNAFAGAHEWPLSVMIYALRGHHSFISSDVYWYIFPWSFVRHLENIDERVDGSCFQYGNRVECDEDIDEDSVMDPQIEQQLDDIICSVENEVRQVRRAMEDVDRENMFSSNDDTCHDSGTISGARSFTLKGKTVFVSQVQSYVHRGKHFSDFSPAEFESIVDVRLVKSGNEKLSKKSRGRKRRDGFAFAPTHPLYPHYEGCIRVKFKTPMLGGAPPPNYKVALRKPHLMDQLAK</sequence>
<dbReference type="EMBL" id="NCKW01009595">
    <property type="protein sequence ID" value="POM66525.1"/>
    <property type="molecule type" value="Genomic_DNA"/>
</dbReference>
<name>A0A2P4XLT7_9STRA</name>
<accession>A0A2P4XLT7</accession>
<dbReference type="Proteomes" id="UP000237271">
    <property type="component" value="Unassembled WGS sequence"/>
</dbReference>